<evidence type="ECO:0000313" key="2">
    <source>
        <dbReference type="EMBL" id="RVU27442.1"/>
    </source>
</evidence>
<keyword evidence="3" id="KW-1185">Reference proteome</keyword>
<dbReference type="OrthoDB" id="4224436at2"/>
<feature type="compositionally biased region" description="Basic and acidic residues" evidence="1">
    <location>
        <begin position="77"/>
        <end position="92"/>
    </location>
</feature>
<proteinExistence type="predicted"/>
<comment type="caution">
    <text evidence="2">The sequence shown here is derived from an EMBL/GenBank/DDBJ whole genome shotgun (WGS) entry which is preliminary data.</text>
</comment>
<dbReference type="AlphaFoldDB" id="A0A437PYW4"/>
<dbReference type="RefSeq" id="WP_127827700.1">
    <property type="nucleotide sequence ID" value="NZ_RZYA01000003.1"/>
</dbReference>
<dbReference type="EMBL" id="RZYA01000003">
    <property type="protein sequence ID" value="RVU27442.1"/>
    <property type="molecule type" value="Genomic_DNA"/>
</dbReference>
<feature type="region of interest" description="Disordered" evidence="1">
    <location>
        <begin position="1"/>
        <end position="28"/>
    </location>
</feature>
<dbReference type="Proteomes" id="UP000283128">
    <property type="component" value="Unassembled WGS sequence"/>
</dbReference>
<gene>
    <name evidence="2" type="ORF">EOT10_09775</name>
</gene>
<accession>A0A437PYW4</accession>
<name>A0A437PYW4_9ACTN</name>
<reference evidence="2 3" key="1">
    <citation type="submission" date="2019-01" db="EMBL/GenBank/DDBJ databases">
        <title>Genome sequences of Streptomyces and Rhizobium isolates collected from root and soil.</title>
        <authorList>
            <person name="Chhettri S."/>
            <person name="Sevigny J.L."/>
            <person name="Sen A."/>
            <person name="Ennis N."/>
            <person name="Tisa L."/>
        </authorList>
    </citation>
    <scope>NUCLEOTIDE SEQUENCE [LARGE SCALE GENOMIC DNA]</scope>
    <source>
        <strain evidence="2 3">San01</strain>
    </source>
</reference>
<protein>
    <submittedName>
        <fullName evidence="2">Uncharacterized protein</fullName>
    </submittedName>
</protein>
<feature type="compositionally biased region" description="Basic and acidic residues" evidence="1">
    <location>
        <begin position="156"/>
        <end position="171"/>
    </location>
</feature>
<evidence type="ECO:0000313" key="3">
    <source>
        <dbReference type="Proteomes" id="UP000283128"/>
    </source>
</evidence>
<feature type="region of interest" description="Disordered" evidence="1">
    <location>
        <begin position="77"/>
        <end position="171"/>
    </location>
</feature>
<evidence type="ECO:0000256" key="1">
    <source>
        <dbReference type="SAM" id="MobiDB-lite"/>
    </source>
</evidence>
<organism evidence="2 3">
    <name type="scientific">Streptomyces antnestii</name>
    <dbReference type="NCBI Taxonomy" id="2494256"/>
    <lineage>
        <taxon>Bacteria</taxon>
        <taxon>Bacillati</taxon>
        <taxon>Actinomycetota</taxon>
        <taxon>Actinomycetes</taxon>
        <taxon>Kitasatosporales</taxon>
        <taxon>Streptomycetaceae</taxon>
        <taxon>Streptomyces</taxon>
    </lineage>
</organism>
<sequence>MAREGGDSEALASTRSESGDTGDAAEQGDVSHLLGGLLIELGRKVQEAGVEGIRILTADELDEGRLDWFRAGWDEHARATDSPADPRERPGATDHPPTEPPIPTPGRLLRFPGREEGAGEVLRPSGTDTHPLPLVGAGEANVRDLMPHRPRPARGRPREGGREHVRGSEPD</sequence>